<feature type="transmembrane region" description="Helical" evidence="8">
    <location>
        <begin position="108"/>
        <end position="126"/>
    </location>
</feature>
<evidence type="ECO:0000256" key="7">
    <source>
        <dbReference type="ARBA" id="ARBA00023136"/>
    </source>
</evidence>
<feature type="transmembrane region" description="Helical" evidence="8">
    <location>
        <begin position="79"/>
        <end position="96"/>
    </location>
</feature>
<accession>A0A7W9S3H7</accession>
<keyword evidence="4" id="KW-1003">Cell membrane</keyword>
<comment type="subcellular location">
    <subcellularLocation>
        <location evidence="1">Cell membrane</location>
        <topology evidence="1">Multi-pass membrane protein</topology>
    </subcellularLocation>
</comment>
<feature type="transmembrane region" description="Helical" evidence="8">
    <location>
        <begin position="252"/>
        <end position="281"/>
    </location>
</feature>
<evidence type="ECO:0000313" key="9">
    <source>
        <dbReference type="EMBL" id="MBB6012268.1"/>
    </source>
</evidence>
<dbReference type="GO" id="GO:0022857">
    <property type="term" value="F:transmembrane transporter activity"/>
    <property type="evidence" value="ECO:0007669"/>
    <property type="project" value="InterPro"/>
</dbReference>
<comment type="similarity">
    <text evidence="2">Belongs to the binding-protein-dependent transport system permease family. FecCD subfamily.</text>
</comment>
<protein>
    <submittedName>
        <fullName evidence="9">Iron complex transport system permease protein</fullName>
    </submittedName>
</protein>
<dbReference type="Gene3D" id="1.10.3470.10">
    <property type="entry name" value="ABC transporter involved in vitamin B12 uptake, BtuC"/>
    <property type="match status" value="1"/>
</dbReference>
<dbReference type="RefSeq" id="WP_183828381.1">
    <property type="nucleotide sequence ID" value="NZ_JACHEU010000001.1"/>
</dbReference>
<evidence type="ECO:0000256" key="6">
    <source>
        <dbReference type="ARBA" id="ARBA00022989"/>
    </source>
</evidence>
<sequence>MSKSGALPEAGSRAGRSLFPVLLPPLLLAVVVILALSAGKYDVSLSDMARVVWSRLTGTPSGLDATIETVVWNVRLPRVLAGLLVGASLATAGCVYQGLFRNPLVSPDILGVSAGASLGAVGGIFLSLPVLAIQGMAFAGGLAAVALVYAIGSMVRGRDPVLVLVLAGVAVGALVGACISLLKVLADPYNQLPAITFWLLGSLASITRADAASILPAMLLGLVPMVLLRWRMNLMTLDEEEARALGIETGRLRLVLVSAATLMTAAAVSVSGIIGWVGLVMPHIARSLVGPDFGRLLPASLMLGGGYMVGVDALARTIAGIEVPLGILTAVIGAPFFLWLLVSGRRGWQ</sequence>
<evidence type="ECO:0000256" key="4">
    <source>
        <dbReference type="ARBA" id="ARBA00022475"/>
    </source>
</evidence>
<dbReference type="EMBL" id="JACHEU010000001">
    <property type="protein sequence ID" value="MBB6012268.1"/>
    <property type="molecule type" value="Genomic_DNA"/>
</dbReference>
<evidence type="ECO:0000313" key="10">
    <source>
        <dbReference type="Proteomes" id="UP000533306"/>
    </source>
</evidence>
<dbReference type="CDD" id="cd06550">
    <property type="entry name" value="TM_ABC_iron-siderophores_like"/>
    <property type="match status" value="1"/>
</dbReference>
<comment type="caution">
    <text evidence="9">The sequence shown here is derived from an EMBL/GenBank/DDBJ whole genome shotgun (WGS) entry which is preliminary data.</text>
</comment>
<keyword evidence="10" id="KW-1185">Reference proteome</keyword>
<feature type="transmembrane region" description="Helical" evidence="8">
    <location>
        <begin position="21"/>
        <end position="39"/>
    </location>
</feature>
<evidence type="ECO:0000256" key="3">
    <source>
        <dbReference type="ARBA" id="ARBA00022448"/>
    </source>
</evidence>
<feature type="transmembrane region" description="Helical" evidence="8">
    <location>
        <begin position="323"/>
        <end position="342"/>
    </location>
</feature>
<dbReference type="GO" id="GO:0005886">
    <property type="term" value="C:plasma membrane"/>
    <property type="evidence" value="ECO:0007669"/>
    <property type="project" value="UniProtKB-SubCell"/>
</dbReference>
<dbReference type="GO" id="GO:0033214">
    <property type="term" value="P:siderophore-iron import into cell"/>
    <property type="evidence" value="ECO:0007669"/>
    <property type="project" value="TreeGrafter"/>
</dbReference>
<dbReference type="PANTHER" id="PTHR30472:SF70">
    <property type="entry name" value="MOLYBDATE IMPORT SYSTEM PERMEASE PROTEIN MOLB"/>
    <property type="match status" value="1"/>
</dbReference>
<keyword evidence="3" id="KW-0813">Transport</keyword>
<dbReference type="Proteomes" id="UP000533306">
    <property type="component" value="Unassembled WGS sequence"/>
</dbReference>
<feature type="transmembrane region" description="Helical" evidence="8">
    <location>
        <begin position="161"/>
        <end position="182"/>
    </location>
</feature>
<reference evidence="9 10" key="1">
    <citation type="submission" date="2020-08" db="EMBL/GenBank/DDBJ databases">
        <title>Genomic Encyclopedia of Type Strains, Phase IV (KMG-IV): sequencing the most valuable type-strain genomes for metagenomic binning, comparative biology and taxonomic classification.</title>
        <authorList>
            <person name="Goeker M."/>
        </authorList>
    </citation>
    <scope>NUCLEOTIDE SEQUENCE [LARGE SCALE GENOMIC DNA]</scope>
    <source>
        <strain evidence="9 10">DSM 11099</strain>
    </source>
</reference>
<dbReference type="AlphaFoldDB" id="A0A7W9S3H7"/>
<keyword evidence="7 8" id="KW-0472">Membrane</keyword>
<keyword evidence="5 8" id="KW-0812">Transmembrane</keyword>
<evidence type="ECO:0000256" key="8">
    <source>
        <dbReference type="SAM" id="Phobius"/>
    </source>
</evidence>
<gene>
    <name evidence="9" type="ORF">HNR59_001613</name>
</gene>
<dbReference type="InterPro" id="IPR037294">
    <property type="entry name" value="ABC_BtuC-like"/>
</dbReference>
<organism evidence="9 10">
    <name type="scientific">Aquamicrobium lusatiense</name>
    <dbReference type="NCBI Taxonomy" id="89772"/>
    <lineage>
        <taxon>Bacteria</taxon>
        <taxon>Pseudomonadati</taxon>
        <taxon>Pseudomonadota</taxon>
        <taxon>Alphaproteobacteria</taxon>
        <taxon>Hyphomicrobiales</taxon>
        <taxon>Phyllobacteriaceae</taxon>
        <taxon>Aquamicrobium</taxon>
    </lineage>
</organism>
<evidence type="ECO:0000256" key="2">
    <source>
        <dbReference type="ARBA" id="ARBA00007935"/>
    </source>
</evidence>
<dbReference type="FunFam" id="1.10.3470.10:FF:000001">
    <property type="entry name" value="Vitamin B12 ABC transporter permease BtuC"/>
    <property type="match status" value="1"/>
</dbReference>
<feature type="transmembrane region" description="Helical" evidence="8">
    <location>
        <begin position="214"/>
        <end position="232"/>
    </location>
</feature>
<evidence type="ECO:0000256" key="1">
    <source>
        <dbReference type="ARBA" id="ARBA00004651"/>
    </source>
</evidence>
<dbReference type="Pfam" id="PF01032">
    <property type="entry name" value="FecCD"/>
    <property type="match status" value="1"/>
</dbReference>
<keyword evidence="6 8" id="KW-1133">Transmembrane helix</keyword>
<dbReference type="PANTHER" id="PTHR30472">
    <property type="entry name" value="FERRIC ENTEROBACTIN TRANSPORT SYSTEM PERMEASE PROTEIN"/>
    <property type="match status" value="1"/>
</dbReference>
<dbReference type="SUPFAM" id="SSF81345">
    <property type="entry name" value="ABC transporter involved in vitamin B12 uptake, BtuC"/>
    <property type="match status" value="1"/>
</dbReference>
<feature type="transmembrane region" description="Helical" evidence="8">
    <location>
        <begin position="132"/>
        <end position="152"/>
    </location>
</feature>
<evidence type="ECO:0000256" key="5">
    <source>
        <dbReference type="ARBA" id="ARBA00022692"/>
    </source>
</evidence>
<name>A0A7W9S3H7_9HYPH</name>
<proteinExistence type="inferred from homology"/>
<dbReference type="InterPro" id="IPR000522">
    <property type="entry name" value="ABC_transptr_permease_BtuC"/>
</dbReference>